<dbReference type="PROSITE" id="PS50937">
    <property type="entry name" value="HTH_MERR_2"/>
    <property type="match status" value="1"/>
</dbReference>
<evidence type="ECO:0000256" key="1">
    <source>
        <dbReference type="ARBA" id="ARBA00023125"/>
    </source>
</evidence>
<evidence type="ECO:0000313" key="3">
    <source>
        <dbReference type="EMBL" id="ADZ90188.1"/>
    </source>
</evidence>
<evidence type="ECO:0000313" key="4">
    <source>
        <dbReference type="Proteomes" id="UP000001062"/>
    </source>
</evidence>
<dbReference type="InterPro" id="IPR009061">
    <property type="entry name" value="DNA-bd_dom_put_sf"/>
</dbReference>
<dbReference type="PATRIC" id="fig|717774.3.peg.953"/>
<dbReference type="SMART" id="SM00422">
    <property type="entry name" value="HTH_MERR"/>
    <property type="match status" value="1"/>
</dbReference>
<dbReference type="HOGENOM" id="CLU_060077_5_2_6"/>
<dbReference type="EMBL" id="CP002583">
    <property type="protein sequence ID" value="ADZ90188.1"/>
    <property type="molecule type" value="Genomic_DNA"/>
</dbReference>
<evidence type="ECO:0000259" key="2">
    <source>
        <dbReference type="PROSITE" id="PS50937"/>
    </source>
</evidence>
<reference evidence="3 4" key="1">
    <citation type="journal article" date="2012" name="Stand. Genomic Sci.">
        <title>Complete genome sequence of the melanogenic marine bacterium Marinomonas mediterranea type strain (MMB-1(T)).</title>
        <authorList>
            <person name="Lucas-Elio P."/>
            <person name="Goodwin L."/>
            <person name="Woyke T."/>
            <person name="Pitluck S."/>
            <person name="Nolan M."/>
            <person name="Kyrpides N.C."/>
            <person name="Detter J.C."/>
            <person name="Copeland A."/>
            <person name="Teshima H."/>
            <person name="Bruce D."/>
            <person name="Detter C."/>
            <person name="Tapia R."/>
            <person name="Han S."/>
            <person name="Land M.L."/>
            <person name="Ivanova N."/>
            <person name="Mikhailova N."/>
            <person name="Johnston A.W."/>
            <person name="Sanchez-Amat A."/>
        </authorList>
    </citation>
    <scope>NUCLEOTIDE SEQUENCE [LARGE SCALE GENOMIC DNA]</scope>
    <source>
        <strain evidence="4">ATCC 700492 / JCM 21426 / NBRC 103028 / MMB-1</strain>
    </source>
</reference>
<dbReference type="PROSITE" id="PS00552">
    <property type="entry name" value="HTH_MERR_1"/>
    <property type="match status" value="1"/>
</dbReference>
<dbReference type="RefSeq" id="WP_013660093.1">
    <property type="nucleotide sequence ID" value="NC_015276.1"/>
</dbReference>
<dbReference type="GO" id="GO:0003700">
    <property type="term" value="F:DNA-binding transcription factor activity"/>
    <property type="evidence" value="ECO:0007669"/>
    <property type="project" value="InterPro"/>
</dbReference>
<accession>F2K3T9</accession>
<dbReference type="AlphaFoldDB" id="F2K3T9"/>
<sequence length="160" mass="17941">MDISEAAQRSNLKPSTLRYYEEKGLIQSVGRRGLRRLYHPNVLDRLALITLGRTAGFSLEEISRVLGIDSKDGRERIEIDKQYLLQKADELDESINAMISVRDGLKHAANCTAPRHLDCPKFRKLMSLSTLGKVPSIMHKGIGIKSKRKTKTKKDAPKGA</sequence>
<dbReference type="STRING" id="717774.Marme_0913"/>
<dbReference type="Gene3D" id="1.10.1660.10">
    <property type="match status" value="1"/>
</dbReference>
<dbReference type="CDD" id="cd04781">
    <property type="entry name" value="HTH_MerR-like_sg6"/>
    <property type="match status" value="1"/>
</dbReference>
<dbReference type="eggNOG" id="COG0789">
    <property type="taxonomic scope" value="Bacteria"/>
</dbReference>
<keyword evidence="4" id="KW-1185">Reference proteome</keyword>
<protein>
    <submittedName>
        <fullName evidence="3">Transcriptional regulator, MerR family</fullName>
    </submittedName>
</protein>
<feature type="domain" description="HTH merR-type" evidence="2">
    <location>
        <begin position="1"/>
        <end position="68"/>
    </location>
</feature>
<keyword evidence="1" id="KW-0238">DNA-binding</keyword>
<organism evidence="3 4">
    <name type="scientific">Marinomonas mediterranea (strain ATCC 700492 / JCM 21426 / NBRC 103028 / MMB-1)</name>
    <dbReference type="NCBI Taxonomy" id="717774"/>
    <lineage>
        <taxon>Bacteria</taxon>
        <taxon>Pseudomonadati</taxon>
        <taxon>Pseudomonadota</taxon>
        <taxon>Gammaproteobacteria</taxon>
        <taxon>Oceanospirillales</taxon>
        <taxon>Oceanospirillaceae</taxon>
        <taxon>Marinomonas</taxon>
    </lineage>
</organism>
<dbReference type="PANTHER" id="PTHR30204">
    <property type="entry name" value="REDOX-CYCLING DRUG-SENSING TRANSCRIPTIONAL ACTIVATOR SOXR"/>
    <property type="match status" value="1"/>
</dbReference>
<proteinExistence type="predicted"/>
<dbReference type="SUPFAM" id="SSF46955">
    <property type="entry name" value="Putative DNA-binding domain"/>
    <property type="match status" value="1"/>
</dbReference>
<dbReference type="InterPro" id="IPR000551">
    <property type="entry name" value="MerR-type_HTH_dom"/>
</dbReference>
<dbReference type="GO" id="GO:0003677">
    <property type="term" value="F:DNA binding"/>
    <property type="evidence" value="ECO:0007669"/>
    <property type="project" value="UniProtKB-KW"/>
</dbReference>
<gene>
    <name evidence="3" type="ordered locus">Marme_0913</name>
</gene>
<dbReference type="Pfam" id="PF13411">
    <property type="entry name" value="MerR_1"/>
    <property type="match status" value="1"/>
</dbReference>
<dbReference type="PANTHER" id="PTHR30204:SF97">
    <property type="entry name" value="MERR FAMILY REGULATORY PROTEIN"/>
    <property type="match status" value="1"/>
</dbReference>
<dbReference type="KEGG" id="mme:Marme_0913"/>
<dbReference type="OrthoDB" id="9802039at2"/>
<dbReference type="Proteomes" id="UP000001062">
    <property type="component" value="Chromosome"/>
</dbReference>
<name>F2K3T9_MARM1</name>
<dbReference type="InterPro" id="IPR047057">
    <property type="entry name" value="MerR_fam"/>
</dbReference>